<organism evidence="1 2">
    <name type="scientific">Adineta steineri</name>
    <dbReference type="NCBI Taxonomy" id="433720"/>
    <lineage>
        <taxon>Eukaryota</taxon>
        <taxon>Metazoa</taxon>
        <taxon>Spiralia</taxon>
        <taxon>Gnathifera</taxon>
        <taxon>Rotifera</taxon>
        <taxon>Eurotatoria</taxon>
        <taxon>Bdelloidea</taxon>
        <taxon>Adinetida</taxon>
        <taxon>Adinetidae</taxon>
        <taxon>Adineta</taxon>
    </lineage>
</organism>
<proteinExistence type="predicted"/>
<dbReference type="AlphaFoldDB" id="A0A820M9U4"/>
<name>A0A820M9U4_9BILA</name>
<dbReference type="EMBL" id="CAJOAZ010022972">
    <property type="protein sequence ID" value="CAF4371028.1"/>
    <property type="molecule type" value="Genomic_DNA"/>
</dbReference>
<protein>
    <submittedName>
        <fullName evidence="1">Uncharacterized protein</fullName>
    </submittedName>
</protein>
<comment type="caution">
    <text evidence="1">The sequence shown here is derived from an EMBL/GenBank/DDBJ whole genome shotgun (WGS) entry which is preliminary data.</text>
</comment>
<dbReference type="Proteomes" id="UP000663844">
    <property type="component" value="Unassembled WGS sequence"/>
</dbReference>
<gene>
    <name evidence="1" type="ORF">OXD698_LOCUS49840</name>
</gene>
<evidence type="ECO:0000313" key="1">
    <source>
        <dbReference type="EMBL" id="CAF4371028.1"/>
    </source>
</evidence>
<accession>A0A820M9U4</accession>
<feature type="non-terminal residue" evidence="1">
    <location>
        <position position="50"/>
    </location>
</feature>
<reference evidence="1" key="1">
    <citation type="submission" date="2021-02" db="EMBL/GenBank/DDBJ databases">
        <authorList>
            <person name="Nowell W R."/>
        </authorList>
    </citation>
    <scope>NUCLEOTIDE SEQUENCE</scope>
</reference>
<evidence type="ECO:0000313" key="2">
    <source>
        <dbReference type="Proteomes" id="UP000663844"/>
    </source>
</evidence>
<sequence>MIRKSIDSLETNNDQQQLKNCSELKNKSHELLNEIEKEYNGILLENVALR</sequence>